<evidence type="ECO:0000313" key="3">
    <source>
        <dbReference type="Proteomes" id="UP000316495"/>
    </source>
</evidence>
<proteinExistence type="predicted"/>
<dbReference type="AlphaFoldDB" id="A0A554LPI7"/>
<name>A0A554LPI7_9BACT</name>
<dbReference type="EMBL" id="VMGN01000008">
    <property type="protein sequence ID" value="TSC94694.1"/>
    <property type="molecule type" value="Genomic_DNA"/>
</dbReference>
<reference evidence="2 3" key="1">
    <citation type="submission" date="2017-07" db="EMBL/GenBank/DDBJ databases">
        <title>Mechanisms for carbon and nitrogen cycling indicate functional differentiation within the Candidate Phyla Radiation.</title>
        <authorList>
            <person name="Danczak R.E."/>
            <person name="Johnston M.D."/>
            <person name="Kenah C."/>
            <person name="Slattery M."/>
            <person name="Wrighton K.C."/>
            <person name="Wilkins M.J."/>
        </authorList>
    </citation>
    <scope>NUCLEOTIDE SEQUENCE [LARGE SCALE GENOMIC DNA]</scope>
    <source>
        <strain evidence="2">Athens1014_28</strain>
    </source>
</reference>
<organism evidence="2 3">
    <name type="scientific">Candidatus Berkelbacteria bacterium Athens1014_28</name>
    <dbReference type="NCBI Taxonomy" id="2017145"/>
    <lineage>
        <taxon>Bacteria</taxon>
        <taxon>Candidatus Berkelbacteria</taxon>
    </lineage>
</organism>
<accession>A0A554LPI7</accession>
<dbReference type="Proteomes" id="UP000316495">
    <property type="component" value="Unassembled WGS sequence"/>
</dbReference>
<protein>
    <recommendedName>
        <fullName evidence="1">ASCH domain-containing protein</fullName>
    </recommendedName>
</protein>
<evidence type="ECO:0000259" key="1">
    <source>
        <dbReference type="Pfam" id="PF04266"/>
    </source>
</evidence>
<comment type="caution">
    <text evidence="2">The sequence shown here is derived from an EMBL/GenBank/DDBJ whole genome shotgun (WGS) entry which is preliminary data.</text>
</comment>
<dbReference type="InterPro" id="IPR015947">
    <property type="entry name" value="PUA-like_sf"/>
</dbReference>
<dbReference type="SUPFAM" id="SSF88697">
    <property type="entry name" value="PUA domain-like"/>
    <property type="match status" value="1"/>
</dbReference>
<dbReference type="InterPro" id="IPR007374">
    <property type="entry name" value="ASCH_domain"/>
</dbReference>
<sequence length="129" mass="15081">MRRHIAIFVGNATQKILAGEKTMESRFSLHKVLPYSEVAKDDIIFLKKSGGDIVGQAVVDNVLYYDNLKPQTVEILKKEYDKELATSEEYWQKKAKSRFATLIFLKKPEKFLSPMKYKKKDRRPWVVIK</sequence>
<feature type="domain" description="ASCH" evidence="1">
    <location>
        <begin position="12"/>
        <end position="101"/>
    </location>
</feature>
<evidence type="ECO:0000313" key="2">
    <source>
        <dbReference type="EMBL" id="TSC94694.1"/>
    </source>
</evidence>
<gene>
    <name evidence="2" type="ORF">Athens101428_209</name>
</gene>
<dbReference type="Pfam" id="PF04266">
    <property type="entry name" value="ASCH"/>
    <property type="match status" value="1"/>
</dbReference>